<proteinExistence type="inferred from homology"/>
<reference evidence="7 8" key="1">
    <citation type="journal article" date="2022" name="Cell">
        <title>Repeat-based holocentromeres influence genome architecture and karyotype evolution.</title>
        <authorList>
            <person name="Hofstatter P.G."/>
            <person name="Thangavel G."/>
            <person name="Lux T."/>
            <person name="Neumann P."/>
            <person name="Vondrak T."/>
            <person name="Novak P."/>
            <person name="Zhang M."/>
            <person name="Costa L."/>
            <person name="Castellani M."/>
            <person name="Scott A."/>
            <person name="Toegelov H."/>
            <person name="Fuchs J."/>
            <person name="Mata-Sucre Y."/>
            <person name="Dias Y."/>
            <person name="Vanzela A.L.L."/>
            <person name="Huettel B."/>
            <person name="Almeida C.C.S."/>
            <person name="Simkova H."/>
            <person name="Souza G."/>
            <person name="Pedrosa-Harand A."/>
            <person name="Macas J."/>
            <person name="Mayer K.F.X."/>
            <person name="Houben A."/>
            <person name="Marques A."/>
        </authorList>
    </citation>
    <scope>NUCLEOTIDE SEQUENCE [LARGE SCALE GENOMIC DNA]</scope>
    <source>
        <strain evidence="7">RhyTen1mFocal</strain>
    </source>
</reference>
<dbReference type="AlphaFoldDB" id="A0AAD6ETI4"/>
<comment type="caution">
    <text evidence="7">The sequence shown here is derived from an EMBL/GenBank/DDBJ whole genome shotgun (WGS) entry which is preliminary data.</text>
</comment>
<dbReference type="InterPro" id="IPR035595">
    <property type="entry name" value="UDP_glycos_trans_CS"/>
</dbReference>
<keyword evidence="5" id="KW-1133">Transmembrane helix</keyword>
<dbReference type="FunFam" id="3.40.50.2000:FF:000027">
    <property type="entry name" value="Glycosyltransferase"/>
    <property type="match status" value="1"/>
</dbReference>
<dbReference type="PANTHER" id="PTHR11926">
    <property type="entry name" value="GLUCOSYL/GLUCURONOSYL TRANSFERASES"/>
    <property type="match status" value="1"/>
</dbReference>
<keyword evidence="5" id="KW-0472">Membrane</keyword>
<name>A0AAD6ETI4_9POAL</name>
<evidence type="ECO:0000259" key="6">
    <source>
        <dbReference type="Pfam" id="PF26168"/>
    </source>
</evidence>
<dbReference type="FunFam" id="3.40.50.2000:FF:000055">
    <property type="entry name" value="Glycosyltransferase"/>
    <property type="match status" value="1"/>
</dbReference>
<dbReference type="Pfam" id="PF00201">
    <property type="entry name" value="UDPGT"/>
    <property type="match status" value="1"/>
</dbReference>
<comment type="similarity">
    <text evidence="1 3">Belongs to the UDP-glycosyltransferase family.</text>
</comment>
<keyword evidence="8" id="KW-1185">Reference proteome</keyword>
<sequence length="484" mass="54152">MASASVQPHAVLIPQPAQGHVTPMLQLAKVLHSRGFYITYVNSEYNHRRFLRSRGGPGSLKVLDNFQFESIPDGLPLSDDDVTQDIAELCVSCTKHSPAPFRELLIRLNNSSGKPPVSCVIADGVMSFAQRVAEELGILALVFWTTSACGFMGYLHFSELIQRGYTPLKDESYLINGYLDTPIDWIPGMRDIRLKDIPSFIRTTNRDDTMLNFDGGEAQNALKAQGLILNTFESLEHEVISALRKRFSRLYTIGPLPLLVNELQPSNLDTIGSNLWKEDTECLEWLNTQKPCSVVYVNFGSITIMTSEQLSEFAWGLANSMHPFLWVIRPDLVSGNNMTLPEEFISQTNDRGVLASWCPQDKVLSHPSVAVFLTHSGWNSTLESICRGVPMICWPFFAEQPTNCLYVCSKWEIGLEIDANVKRAVVESIVREALEGDKGKAMRLKAEEWKEKAKEAIKPGKHSSKNLENLIQFILTGSKSKLVT</sequence>
<dbReference type="Gene3D" id="3.40.50.2000">
    <property type="entry name" value="Glycogen Phosphorylase B"/>
    <property type="match status" value="2"/>
</dbReference>
<accession>A0AAD6ETI4</accession>
<keyword evidence="2 3" id="KW-0808">Transferase</keyword>
<dbReference type="GO" id="GO:0080043">
    <property type="term" value="F:quercetin 3-O-glucosyltransferase activity"/>
    <property type="evidence" value="ECO:0007669"/>
    <property type="project" value="TreeGrafter"/>
</dbReference>
<gene>
    <name evidence="7" type="ORF">LUZ61_004186</name>
</gene>
<dbReference type="EC" id="2.4.1.-" evidence="4"/>
<protein>
    <recommendedName>
        <fullName evidence="4">Glycosyltransferase</fullName>
        <ecNumber evidence="4">2.4.1.-</ecNumber>
    </recommendedName>
</protein>
<evidence type="ECO:0000256" key="1">
    <source>
        <dbReference type="ARBA" id="ARBA00009995"/>
    </source>
</evidence>
<evidence type="ECO:0000256" key="5">
    <source>
        <dbReference type="SAM" id="Phobius"/>
    </source>
</evidence>
<dbReference type="InterPro" id="IPR058980">
    <property type="entry name" value="Glyco_transf_N"/>
</dbReference>
<feature type="domain" description="Glycosyltransferase N-terminal" evidence="6">
    <location>
        <begin position="11"/>
        <end position="134"/>
    </location>
</feature>
<evidence type="ECO:0000313" key="7">
    <source>
        <dbReference type="EMBL" id="KAJ3700481.1"/>
    </source>
</evidence>
<evidence type="ECO:0000256" key="2">
    <source>
        <dbReference type="ARBA" id="ARBA00022679"/>
    </source>
</evidence>
<dbReference type="EMBL" id="JAMRDG010000001">
    <property type="protein sequence ID" value="KAJ3700481.1"/>
    <property type="molecule type" value="Genomic_DNA"/>
</dbReference>
<organism evidence="7 8">
    <name type="scientific">Rhynchospora tenuis</name>
    <dbReference type="NCBI Taxonomy" id="198213"/>
    <lineage>
        <taxon>Eukaryota</taxon>
        <taxon>Viridiplantae</taxon>
        <taxon>Streptophyta</taxon>
        <taxon>Embryophyta</taxon>
        <taxon>Tracheophyta</taxon>
        <taxon>Spermatophyta</taxon>
        <taxon>Magnoliopsida</taxon>
        <taxon>Liliopsida</taxon>
        <taxon>Poales</taxon>
        <taxon>Cyperaceae</taxon>
        <taxon>Cyperoideae</taxon>
        <taxon>Rhynchosporeae</taxon>
        <taxon>Rhynchospora</taxon>
    </lineage>
</organism>
<dbReference type="InterPro" id="IPR002213">
    <property type="entry name" value="UDP_glucos_trans"/>
</dbReference>
<evidence type="ECO:0000256" key="3">
    <source>
        <dbReference type="RuleBase" id="RU003718"/>
    </source>
</evidence>
<evidence type="ECO:0000313" key="8">
    <source>
        <dbReference type="Proteomes" id="UP001210211"/>
    </source>
</evidence>
<keyword evidence="5" id="KW-0812">Transmembrane</keyword>
<dbReference type="Proteomes" id="UP001210211">
    <property type="component" value="Unassembled WGS sequence"/>
</dbReference>
<dbReference type="Pfam" id="PF26168">
    <property type="entry name" value="Glyco_transf_N"/>
    <property type="match status" value="1"/>
</dbReference>
<keyword evidence="3" id="KW-0328">Glycosyltransferase</keyword>
<dbReference type="PROSITE" id="PS00375">
    <property type="entry name" value="UDPGT"/>
    <property type="match status" value="1"/>
</dbReference>
<dbReference type="PANTHER" id="PTHR11926:SF1491">
    <property type="entry name" value="GLYCOSYLTRANSFERASE"/>
    <property type="match status" value="1"/>
</dbReference>
<dbReference type="CDD" id="cd03784">
    <property type="entry name" value="GT1_Gtf-like"/>
    <property type="match status" value="1"/>
</dbReference>
<evidence type="ECO:0000256" key="4">
    <source>
        <dbReference type="RuleBase" id="RU362057"/>
    </source>
</evidence>
<feature type="transmembrane region" description="Helical" evidence="5">
    <location>
        <begin position="136"/>
        <end position="157"/>
    </location>
</feature>
<dbReference type="SUPFAM" id="SSF53756">
    <property type="entry name" value="UDP-Glycosyltransferase/glycogen phosphorylase"/>
    <property type="match status" value="1"/>
</dbReference>
<dbReference type="GO" id="GO:0080044">
    <property type="term" value="F:quercetin 7-O-glucosyltransferase activity"/>
    <property type="evidence" value="ECO:0007669"/>
    <property type="project" value="TreeGrafter"/>
</dbReference>